<reference evidence="3" key="1">
    <citation type="journal article" date="2020" name="mSystems">
        <title>Genome- and Community-Level Interaction Insights into Carbon Utilization and Element Cycling Functions of Hydrothermarchaeota in Hydrothermal Sediment.</title>
        <authorList>
            <person name="Zhou Z."/>
            <person name="Liu Y."/>
            <person name="Xu W."/>
            <person name="Pan J."/>
            <person name="Luo Z.H."/>
            <person name="Li M."/>
        </authorList>
    </citation>
    <scope>NUCLEOTIDE SEQUENCE [LARGE SCALE GENOMIC DNA]</scope>
    <source>
        <strain evidence="3">HyVt-505</strain>
    </source>
</reference>
<proteinExistence type="predicted"/>
<keyword evidence="1" id="KW-0547">Nucleotide-binding</keyword>
<dbReference type="Proteomes" id="UP000885832">
    <property type="component" value="Unassembled WGS sequence"/>
</dbReference>
<organism evidence="3">
    <name type="scientific">Candidatus Tenderia electrophaga</name>
    <dbReference type="NCBI Taxonomy" id="1748243"/>
    <lineage>
        <taxon>Bacteria</taxon>
        <taxon>Pseudomonadati</taxon>
        <taxon>Pseudomonadota</taxon>
        <taxon>Gammaproteobacteria</taxon>
        <taxon>Candidatus Tenderiales</taxon>
        <taxon>Candidatus Tenderiaceae</taxon>
        <taxon>Candidatus Tenderia</taxon>
    </lineage>
</organism>
<protein>
    <submittedName>
        <fullName evidence="3">MinD/ParA family protein</fullName>
    </submittedName>
</protein>
<dbReference type="InterPro" id="IPR033875">
    <property type="entry name" value="FlhG"/>
</dbReference>
<dbReference type="PANTHER" id="PTHR43384:SF4">
    <property type="entry name" value="CELLULOSE BIOSYNTHESIS PROTEIN BCSQ-RELATED"/>
    <property type="match status" value="1"/>
</dbReference>
<dbReference type="GO" id="GO:0005524">
    <property type="term" value="F:ATP binding"/>
    <property type="evidence" value="ECO:0007669"/>
    <property type="project" value="UniProtKB-KW"/>
</dbReference>
<dbReference type="AlphaFoldDB" id="A0A832J7I5"/>
<dbReference type="CDD" id="cd02038">
    <property type="entry name" value="FlhG-like"/>
    <property type="match status" value="1"/>
</dbReference>
<dbReference type="InterPro" id="IPR027417">
    <property type="entry name" value="P-loop_NTPase"/>
</dbReference>
<dbReference type="InterPro" id="IPR033756">
    <property type="entry name" value="YlxH/NBP35"/>
</dbReference>
<accession>A0A832J7I5</accession>
<dbReference type="PANTHER" id="PTHR43384">
    <property type="entry name" value="SEPTUM SITE-DETERMINING PROTEIN MIND HOMOLOG, CHLOROPLASTIC-RELATED"/>
    <property type="match status" value="1"/>
</dbReference>
<dbReference type="InterPro" id="IPR050625">
    <property type="entry name" value="ParA/MinD_ATPase"/>
</dbReference>
<evidence type="ECO:0000256" key="1">
    <source>
        <dbReference type="ARBA" id="ARBA00022741"/>
    </source>
</evidence>
<dbReference type="SUPFAM" id="SSF52540">
    <property type="entry name" value="P-loop containing nucleoside triphosphate hydrolases"/>
    <property type="match status" value="1"/>
</dbReference>
<evidence type="ECO:0000256" key="2">
    <source>
        <dbReference type="ARBA" id="ARBA00022840"/>
    </source>
</evidence>
<name>A0A832J7I5_9GAMM</name>
<dbReference type="GO" id="GO:0051782">
    <property type="term" value="P:negative regulation of cell division"/>
    <property type="evidence" value="ECO:0007669"/>
    <property type="project" value="TreeGrafter"/>
</dbReference>
<dbReference type="GO" id="GO:0016887">
    <property type="term" value="F:ATP hydrolysis activity"/>
    <property type="evidence" value="ECO:0007669"/>
    <property type="project" value="TreeGrafter"/>
</dbReference>
<dbReference type="Gene3D" id="3.40.50.300">
    <property type="entry name" value="P-loop containing nucleotide triphosphate hydrolases"/>
    <property type="match status" value="1"/>
</dbReference>
<evidence type="ECO:0000313" key="3">
    <source>
        <dbReference type="EMBL" id="HHJ80971.1"/>
    </source>
</evidence>
<dbReference type="GO" id="GO:0009898">
    <property type="term" value="C:cytoplasmic side of plasma membrane"/>
    <property type="evidence" value="ECO:0007669"/>
    <property type="project" value="TreeGrafter"/>
</dbReference>
<keyword evidence="2" id="KW-0067">ATP-binding</keyword>
<gene>
    <name evidence="3" type="ORF">ENJ65_04995</name>
</gene>
<dbReference type="Pfam" id="PF10609">
    <property type="entry name" value="ParA"/>
    <property type="match status" value="1"/>
</dbReference>
<dbReference type="GO" id="GO:0005829">
    <property type="term" value="C:cytosol"/>
    <property type="evidence" value="ECO:0007669"/>
    <property type="project" value="TreeGrafter"/>
</dbReference>
<dbReference type="EMBL" id="DRNF01000314">
    <property type="protein sequence ID" value="HHJ80971.1"/>
    <property type="molecule type" value="Genomic_DNA"/>
</dbReference>
<feature type="non-terminal residue" evidence="3">
    <location>
        <position position="208"/>
    </location>
</feature>
<sequence length="208" mass="22237">MMESQMDQAAGLRKVNNPGPVRVIAVASGKGGVGKTNISVNLGLAMVAEGKKVMLMDADLGLANIDIMLGLHPEYNLSHVIKGERTLEEIIVDGPKGLQIIPASSGTQNMAELTPAEHAGVIQAFSEVGHDLDVLIIDTAAGIADSVISFTRAAQEVIVVVCDEPTSITDAYALIKLLNRDYGIQRFRVLSNMAHSMQEGRELFNKMV</sequence>
<comment type="caution">
    <text evidence="3">The sequence shown here is derived from an EMBL/GenBank/DDBJ whole genome shotgun (WGS) entry which is preliminary data.</text>
</comment>